<organism evidence="2">
    <name type="scientific">Culex pipiens orthomyxo-like virus</name>
    <dbReference type="NCBI Taxonomy" id="2805755"/>
    <lineage>
        <taxon>Viruses</taxon>
        <taxon>Riboviria</taxon>
        <taxon>Orthornavirae</taxon>
        <taxon>Negarnaviricota</taxon>
        <taxon>Polyploviricotina</taxon>
        <taxon>Insthoviricetes</taxon>
        <taxon>Articulavirales</taxon>
        <taxon>Orthomyxoviridae</taxon>
    </lineage>
</organism>
<evidence type="ECO:0000256" key="1">
    <source>
        <dbReference type="SAM" id="MobiDB-lite"/>
    </source>
</evidence>
<keyword evidence="2" id="KW-0946">Virion</keyword>
<feature type="region of interest" description="Disordered" evidence="1">
    <location>
        <begin position="1"/>
        <end position="36"/>
    </location>
</feature>
<dbReference type="EMBL" id="MW520426">
    <property type="protein sequence ID" value="QRD99921.1"/>
    <property type="molecule type" value="Viral_cRNA"/>
</dbReference>
<accession>A0A889INM3</accession>
<sequence>MAPDPVDDEMIGQEPPKKKRRVIDGDGNVVNSGGLPKPSLDATKNKKMRALILHLHEYYYVLFAFKDADLLNIDETIKVTGLLWTLYCLKKMECNDSGTIKTKVTATTTTTINEKEVNVYGQKDTFVNICALYGLAFTRNSQESLNMRGIFQSNFFLIYQFRYRCAEGLYQNNSYKIMDTGEEKNVYRLVEAWGVMSRHLGLTYGANFPPSMQSGMLQQMGPATLLIGLAETKNVKYQEKWINAVQTQMKLVPGINALAKKLAGSKQQYKEVITSILDIAAFGVAKQVHKASFCHAMLRTLITANADFKSWRSNIARGADGGKAVPGNSTLKAPEIGIMIPDAMLDLFYFTMDWSGKGMWKTLRHVSTCQFFLKGRGAEFKEVYSQWLSLSILGLWTEDMAVIEKVFGVVPIKRSKYSIAFEDRRLKGDLLPVKIMDPQYVCKLSSAAQTKLGATDQVVGIRTPVLSGKAVSNWKDDDERRVYLLPEEDGVQVTRGDTFAVARAKLAHHKARILTELEVAKKLSYGTTNWFRFPHEPVNGEEFIDDPNPVILRNEFVGID</sequence>
<name>A0A889INM3_9ORTO</name>
<protein>
    <submittedName>
        <fullName evidence="2">Nucleoprotein</fullName>
    </submittedName>
</protein>
<feature type="compositionally biased region" description="Acidic residues" evidence="1">
    <location>
        <begin position="1"/>
        <end position="11"/>
    </location>
</feature>
<proteinExistence type="predicted"/>
<evidence type="ECO:0000313" key="2">
    <source>
        <dbReference type="EMBL" id="QRD99921.1"/>
    </source>
</evidence>
<keyword evidence="2" id="KW-0543">Viral nucleoprotein</keyword>
<dbReference type="GO" id="GO:0019013">
    <property type="term" value="C:viral nucleocapsid"/>
    <property type="evidence" value="ECO:0007669"/>
    <property type="project" value="UniProtKB-KW"/>
</dbReference>
<reference evidence="2" key="1">
    <citation type="submission" date="2021-01" db="EMBL/GenBank/DDBJ databases">
        <authorList>
            <person name="Konstantinidis K."/>
            <person name="Dovrolis N."/>
            <person name="Kouvela A."/>
            <person name="Kassela K."/>
            <person name="Rosa Freitas M.G."/>
            <person name="Nearchou A."/>
            <person name="de Courcy Williams M."/>
            <person name="Veletza S."/>
            <person name="Mavromara P."/>
            <person name="Karakasiliotis I."/>
        </authorList>
    </citation>
    <scope>NUCLEOTIDE SEQUENCE</scope>
    <source>
        <strain evidence="2">OC4</strain>
    </source>
</reference>